<proteinExistence type="inferred from homology"/>
<keyword evidence="4 6" id="KW-0067">ATP-binding</keyword>
<dbReference type="Pfam" id="PF00005">
    <property type="entry name" value="ABC_tran"/>
    <property type="match status" value="1"/>
</dbReference>
<dbReference type="GO" id="GO:0005524">
    <property type="term" value="F:ATP binding"/>
    <property type="evidence" value="ECO:0007669"/>
    <property type="project" value="UniProtKB-KW"/>
</dbReference>
<accession>A0ABU7JUN8</accession>
<evidence type="ECO:0000256" key="4">
    <source>
        <dbReference type="ARBA" id="ARBA00022840"/>
    </source>
</evidence>
<dbReference type="RefSeq" id="WP_330153128.1">
    <property type="nucleotide sequence ID" value="NZ_JAUZMZ010000096.1"/>
</dbReference>
<dbReference type="SMART" id="SM00382">
    <property type="entry name" value="AAA"/>
    <property type="match status" value="1"/>
</dbReference>
<evidence type="ECO:0000256" key="2">
    <source>
        <dbReference type="ARBA" id="ARBA00022448"/>
    </source>
</evidence>
<dbReference type="SUPFAM" id="SSF52540">
    <property type="entry name" value="P-loop containing nucleoside triphosphate hydrolases"/>
    <property type="match status" value="1"/>
</dbReference>
<dbReference type="PANTHER" id="PTHR43776:SF7">
    <property type="entry name" value="D,D-DIPEPTIDE TRANSPORT ATP-BINDING PROTEIN DDPF-RELATED"/>
    <property type="match status" value="1"/>
</dbReference>
<organism evidence="6 7">
    <name type="scientific">Rhodococcus chondri</name>
    <dbReference type="NCBI Taxonomy" id="3065941"/>
    <lineage>
        <taxon>Bacteria</taxon>
        <taxon>Bacillati</taxon>
        <taxon>Actinomycetota</taxon>
        <taxon>Actinomycetes</taxon>
        <taxon>Mycobacteriales</taxon>
        <taxon>Nocardiaceae</taxon>
        <taxon>Rhodococcus</taxon>
    </lineage>
</organism>
<dbReference type="InterPro" id="IPR003439">
    <property type="entry name" value="ABC_transporter-like_ATP-bd"/>
</dbReference>
<dbReference type="InterPro" id="IPR017871">
    <property type="entry name" value="ABC_transporter-like_CS"/>
</dbReference>
<keyword evidence="2" id="KW-0813">Transport</keyword>
<protein>
    <submittedName>
        <fullName evidence="6">ATP-binding cassette domain-containing protein</fullName>
    </submittedName>
</protein>
<dbReference type="InterPro" id="IPR050319">
    <property type="entry name" value="ABC_transp_ATP-bind"/>
</dbReference>
<evidence type="ECO:0000256" key="1">
    <source>
        <dbReference type="ARBA" id="ARBA00005417"/>
    </source>
</evidence>
<keyword evidence="3" id="KW-0547">Nucleotide-binding</keyword>
<reference evidence="6 7" key="1">
    <citation type="submission" date="2023-08" db="EMBL/GenBank/DDBJ databases">
        <authorList>
            <person name="Girao M."/>
            <person name="Carvalho M.F."/>
        </authorList>
    </citation>
    <scope>NUCLEOTIDE SEQUENCE [LARGE SCALE GENOMIC DNA]</scope>
    <source>
        <strain evidence="6 7">CC-R104</strain>
    </source>
</reference>
<dbReference type="Proteomes" id="UP001331936">
    <property type="component" value="Unassembled WGS sequence"/>
</dbReference>
<dbReference type="PROSITE" id="PS00211">
    <property type="entry name" value="ABC_TRANSPORTER_1"/>
    <property type="match status" value="1"/>
</dbReference>
<dbReference type="PROSITE" id="PS50893">
    <property type="entry name" value="ABC_TRANSPORTER_2"/>
    <property type="match status" value="1"/>
</dbReference>
<keyword evidence="7" id="KW-1185">Reference proteome</keyword>
<dbReference type="InterPro" id="IPR027417">
    <property type="entry name" value="P-loop_NTPase"/>
</dbReference>
<sequence>MSDTTATDVRTDLRKTAGDVALAIEGLTKSYPAKRNLLGRVTETVDAVRGVGLEVRRGETLALVGESGAGKSTVGRLALRLIEPDSGSIKVLGNDITAMGRSELRKVRGLATMIFQDPFKSLDPRAQIKYSIAEPMLSQGGYSASDRDKRVAALLDRVGLTAHHLERYPYEMSGGQLQRVAIARALVTDPEIIVCDEPVAALDMSIRSHVINLLRELQAERNLAYLFISHDMSLVRVIADRIAVMKRGEIIECNDAATLFADPAHEYSRTLLSAIPAAHPSMRTFRPAPVARVGG</sequence>
<dbReference type="Gene3D" id="3.40.50.300">
    <property type="entry name" value="P-loop containing nucleotide triphosphate hydrolases"/>
    <property type="match status" value="1"/>
</dbReference>
<evidence type="ECO:0000256" key="3">
    <source>
        <dbReference type="ARBA" id="ARBA00022741"/>
    </source>
</evidence>
<evidence type="ECO:0000259" key="5">
    <source>
        <dbReference type="PROSITE" id="PS50893"/>
    </source>
</evidence>
<comment type="caution">
    <text evidence="6">The sequence shown here is derived from an EMBL/GenBank/DDBJ whole genome shotgun (WGS) entry which is preliminary data.</text>
</comment>
<dbReference type="PANTHER" id="PTHR43776">
    <property type="entry name" value="TRANSPORT ATP-BINDING PROTEIN"/>
    <property type="match status" value="1"/>
</dbReference>
<evidence type="ECO:0000313" key="6">
    <source>
        <dbReference type="EMBL" id="MEE2033735.1"/>
    </source>
</evidence>
<gene>
    <name evidence="6" type="ORF">Q8814_16675</name>
</gene>
<dbReference type="InterPro" id="IPR003593">
    <property type="entry name" value="AAA+_ATPase"/>
</dbReference>
<dbReference type="EMBL" id="JAUZMZ010000096">
    <property type="protein sequence ID" value="MEE2033735.1"/>
    <property type="molecule type" value="Genomic_DNA"/>
</dbReference>
<dbReference type="CDD" id="cd03257">
    <property type="entry name" value="ABC_NikE_OppD_transporters"/>
    <property type="match status" value="1"/>
</dbReference>
<evidence type="ECO:0000313" key="7">
    <source>
        <dbReference type="Proteomes" id="UP001331936"/>
    </source>
</evidence>
<feature type="domain" description="ABC transporter" evidence="5">
    <location>
        <begin position="22"/>
        <end position="272"/>
    </location>
</feature>
<name>A0ABU7JUN8_9NOCA</name>
<comment type="similarity">
    <text evidence="1">Belongs to the ABC transporter superfamily.</text>
</comment>